<keyword evidence="5" id="KW-0472">Membrane</keyword>
<name>A0AAD5J729_ACENE</name>
<evidence type="ECO:0000256" key="4">
    <source>
        <dbReference type="SAM" id="MobiDB-lite"/>
    </source>
</evidence>
<evidence type="ECO:0000256" key="2">
    <source>
        <dbReference type="ARBA" id="ARBA00022473"/>
    </source>
</evidence>
<sequence>MKTLIRRVLQVQPPLIHCHHHLVINSSQYSLTHPPLLLLLLILDVSAMVPSCRVFWLGGRQARRQCRKGHVPMYVEEEMEHFVVSADLLNHLVFVGLLNHPVIERRPTSLLPSNAGRRPTGLLRRHLP</sequence>
<dbReference type="Pfam" id="PF02519">
    <property type="entry name" value="Auxin_inducible"/>
    <property type="match status" value="1"/>
</dbReference>
<feature type="transmembrane region" description="Helical" evidence="5">
    <location>
        <begin position="36"/>
        <end position="58"/>
    </location>
</feature>
<keyword evidence="7" id="KW-1185">Reference proteome</keyword>
<gene>
    <name evidence="6" type="ORF">LWI28_020318</name>
</gene>
<evidence type="ECO:0000313" key="6">
    <source>
        <dbReference type="EMBL" id="KAI9186733.1"/>
    </source>
</evidence>
<evidence type="ECO:0000256" key="3">
    <source>
        <dbReference type="ARBA" id="ARBA00022604"/>
    </source>
</evidence>
<protein>
    <submittedName>
        <fullName evidence="6">Uncharacterized protein</fullName>
    </submittedName>
</protein>
<keyword evidence="5" id="KW-0812">Transmembrane</keyword>
<feature type="region of interest" description="Disordered" evidence="4">
    <location>
        <begin position="109"/>
        <end position="128"/>
    </location>
</feature>
<evidence type="ECO:0000256" key="1">
    <source>
        <dbReference type="ARBA" id="ARBA00006974"/>
    </source>
</evidence>
<proteinExistence type="inferred from homology"/>
<keyword evidence="5" id="KW-1133">Transmembrane helix</keyword>
<accession>A0AAD5J729</accession>
<comment type="similarity">
    <text evidence="1">Belongs to the ARG7 family.</text>
</comment>
<evidence type="ECO:0000313" key="7">
    <source>
        <dbReference type="Proteomes" id="UP001064489"/>
    </source>
</evidence>
<dbReference type="Proteomes" id="UP001064489">
    <property type="component" value="Chromosome 3"/>
</dbReference>
<dbReference type="EMBL" id="JAJSOW010000100">
    <property type="protein sequence ID" value="KAI9186733.1"/>
    <property type="molecule type" value="Genomic_DNA"/>
</dbReference>
<dbReference type="AlphaFoldDB" id="A0AAD5J729"/>
<reference evidence="6" key="1">
    <citation type="journal article" date="2022" name="Plant J.">
        <title>Strategies of tolerance reflected in two North American maple genomes.</title>
        <authorList>
            <person name="McEvoy S.L."/>
            <person name="Sezen U.U."/>
            <person name="Trouern-Trend A."/>
            <person name="McMahon S.M."/>
            <person name="Schaberg P.G."/>
            <person name="Yang J."/>
            <person name="Wegrzyn J.L."/>
            <person name="Swenson N.G."/>
        </authorList>
    </citation>
    <scope>NUCLEOTIDE SEQUENCE</scope>
    <source>
        <strain evidence="6">91603</strain>
    </source>
</reference>
<dbReference type="InterPro" id="IPR003676">
    <property type="entry name" value="SAUR_fam"/>
</dbReference>
<dbReference type="GO" id="GO:0009733">
    <property type="term" value="P:response to auxin"/>
    <property type="evidence" value="ECO:0007669"/>
    <property type="project" value="InterPro"/>
</dbReference>
<organism evidence="6 7">
    <name type="scientific">Acer negundo</name>
    <name type="common">Box elder</name>
    <dbReference type="NCBI Taxonomy" id="4023"/>
    <lineage>
        <taxon>Eukaryota</taxon>
        <taxon>Viridiplantae</taxon>
        <taxon>Streptophyta</taxon>
        <taxon>Embryophyta</taxon>
        <taxon>Tracheophyta</taxon>
        <taxon>Spermatophyta</taxon>
        <taxon>Magnoliopsida</taxon>
        <taxon>eudicotyledons</taxon>
        <taxon>Gunneridae</taxon>
        <taxon>Pentapetalae</taxon>
        <taxon>rosids</taxon>
        <taxon>malvids</taxon>
        <taxon>Sapindales</taxon>
        <taxon>Sapindaceae</taxon>
        <taxon>Hippocastanoideae</taxon>
        <taxon>Acereae</taxon>
        <taxon>Acer</taxon>
    </lineage>
</organism>
<keyword evidence="3" id="KW-0341">Growth regulation</keyword>
<reference evidence="6" key="2">
    <citation type="submission" date="2023-02" db="EMBL/GenBank/DDBJ databases">
        <authorList>
            <person name="Swenson N.G."/>
            <person name="Wegrzyn J.L."/>
            <person name="Mcevoy S.L."/>
        </authorList>
    </citation>
    <scope>NUCLEOTIDE SEQUENCE</scope>
    <source>
        <strain evidence="6">91603</strain>
        <tissue evidence="6">Leaf</tissue>
    </source>
</reference>
<evidence type="ECO:0000256" key="5">
    <source>
        <dbReference type="SAM" id="Phobius"/>
    </source>
</evidence>
<keyword evidence="2" id="KW-0217">Developmental protein</keyword>
<comment type="caution">
    <text evidence="6">The sequence shown here is derived from an EMBL/GenBank/DDBJ whole genome shotgun (WGS) entry which is preliminary data.</text>
</comment>